<dbReference type="EMBL" id="AP011949">
    <property type="protein sequence ID" value="BAM42037.1"/>
    <property type="molecule type" value="Genomic_DNA"/>
</dbReference>
<dbReference type="OrthoDB" id="365874at2759"/>
<evidence type="ECO:0000313" key="2">
    <source>
        <dbReference type="Proteomes" id="UP000003786"/>
    </source>
</evidence>
<organism evidence="1 2">
    <name type="scientific">Theileria orientalis strain Shintoku</name>
    <dbReference type="NCBI Taxonomy" id="869250"/>
    <lineage>
        <taxon>Eukaryota</taxon>
        <taxon>Sar</taxon>
        <taxon>Alveolata</taxon>
        <taxon>Apicomplexa</taxon>
        <taxon>Aconoidasida</taxon>
        <taxon>Piroplasmida</taxon>
        <taxon>Theileriidae</taxon>
        <taxon>Theileria</taxon>
    </lineage>
</organism>
<sequence length="243" mass="28198">MVKLSRIIKKIVSTSDQKEIKKKEVVPVTESFASKGRPQPTIDFSNLPSFESILLSKEVDKSPLSNKRLKKVIKVNKNKGYKLKPNKLNHEKYKSKLYERNRPNVSLTHGHTKVNSDVLNKHEDKPTGDKPVSINRKDRLKVIKNDQSMSRGKRKRELKKEAWRRKNEFKNEAKKIIEQFQKEDKHGKALGNLSGMKSQLEMMEESIRSRNDLKNKKAKMRSKLTPKAILKNRKIFNVATSNL</sequence>
<protein>
    <submittedName>
        <fullName evidence="1">Uncharacterized protein</fullName>
    </submittedName>
</protein>
<accession>J4CE02</accession>
<dbReference type="eggNOG" id="ENOG502TN1R">
    <property type="taxonomic scope" value="Eukaryota"/>
</dbReference>
<dbReference type="VEuPathDB" id="PiroplasmaDB:TOT_040000413"/>
<proteinExistence type="predicted"/>
<keyword evidence="2" id="KW-1185">Reference proteome</keyword>
<evidence type="ECO:0000313" key="1">
    <source>
        <dbReference type="EMBL" id="BAM42037.1"/>
    </source>
</evidence>
<dbReference type="OMA" id="WRRKYDF"/>
<dbReference type="RefSeq" id="XP_009692338.1">
    <property type="nucleotide sequence ID" value="XM_009694043.1"/>
</dbReference>
<name>J4CE02_THEOR</name>
<dbReference type="KEGG" id="tot:TOT_040000413"/>
<reference evidence="1 2" key="1">
    <citation type="journal article" date="2012" name="MBio">
        <title>Comparative genome analysis of three eukaryotic parasites with differing abilities to transform leukocytes reveals key mediators of Theileria-induced leukocyte transformation.</title>
        <authorList>
            <person name="Hayashida K."/>
            <person name="Hara Y."/>
            <person name="Abe T."/>
            <person name="Yamasaki C."/>
            <person name="Toyoda A."/>
            <person name="Kosuge T."/>
            <person name="Suzuki Y."/>
            <person name="Sato Y."/>
            <person name="Kawashima S."/>
            <person name="Katayama T."/>
            <person name="Wakaguri H."/>
            <person name="Inoue N."/>
            <person name="Homma K."/>
            <person name="Tada-Umezaki M."/>
            <person name="Yagi Y."/>
            <person name="Fujii Y."/>
            <person name="Habara T."/>
            <person name="Kanehisa M."/>
            <person name="Watanabe H."/>
            <person name="Ito K."/>
            <person name="Gojobori T."/>
            <person name="Sugawara H."/>
            <person name="Imanishi T."/>
            <person name="Weir W."/>
            <person name="Gardner M."/>
            <person name="Pain A."/>
            <person name="Shiels B."/>
            <person name="Hattori M."/>
            <person name="Nene V."/>
            <person name="Sugimoto C."/>
        </authorList>
    </citation>
    <scope>NUCLEOTIDE SEQUENCE [LARGE SCALE GENOMIC DNA]</scope>
    <source>
        <strain evidence="1 2">Shintoku</strain>
    </source>
</reference>
<dbReference type="Proteomes" id="UP000003786">
    <property type="component" value="Chromosome 4"/>
</dbReference>
<dbReference type="GeneID" id="20716477"/>
<gene>
    <name evidence="1" type="ORF">TOT_040000413</name>
</gene>
<dbReference type="AlphaFoldDB" id="J4CE02"/>